<gene>
    <name evidence="1" type="ORF">LCGC14_2207840</name>
</gene>
<comment type="caution">
    <text evidence="1">The sequence shown here is derived from an EMBL/GenBank/DDBJ whole genome shotgun (WGS) entry which is preliminary data.</text>
</comment>
<protein>
    <submittedName>
        <fullName evidence="1">Uncharacterized protein</fullName>
    </submittedName>
</protein>
<dbReference type="AlphaFoldDB" id="A0A0F9DEK9"/>
<sequence>DVWDMKRNAWQNYYNHGIEVTGESVNPPKEYDGINKGHIYHLTETKNGAVDEFGNSWTFEYGVWSRDYIPIQKEIDEITMLGYARYDSHFNMYKYGQHLVAETKLIELCSHCFDEPFEEINNIFTYELPERLNKLENPEMQQNMTIEEQKAKVILDKILRHP</sequence>
<proteinExistence type="predicted"/>
<reference evidence="1" key="1">
    <citation type="journal article" date="2015" name="Nature">
        <title>Complex archaea that bridge the gap between prokaryotes and eukaryotes.</title>
        <authorList>
            <person name="Spang A."/>
            <person name="Saw J.H."/>
            <person name="Jorgensen S.L."/>
            <person name="Zaremba-Niedzwiedzka K."/>
            <person name="Martijn J."/>
            <person name="Lind A.E."/>
            <person name="van Eijk R."/>
            <person name="Schleper C."/>
            <person name="Guy L."/>
            <person name="Ettema T.J."/>
        </authorList>
    </citation>
    <scope>NUCLEOTIDE SEQUENCE</scope>
</reference>
<feature type="non-terminal residue" evidence="1">
    <location>
        <position position="1"/>
    </location>
</feature>
<name>A0A0F9DEK9_9ZZZZ</name>
<accession>A0A0F9DEK9</accession>
<evidence type="ECO:0000313" key="1">
    <source>
        <dbReference type="EMBL" id="KKL60188.1"/>
    </source>
</evidence>
<dbReference type="EMBL" id="LAZR01029236">
    <property type="protein sequence ID" value="KKL60188.1"/>
    <property type="molecule type" value="Genomic_DNA"/>
</dbReference>
<organism evidence="1">
    <name type="scientific">marine sediment metagenome</name>
    <dbReference type="NCBI Taxonomy" id="412755"/>
    <lineage>
        <taxon>unclassified sequences</taxon>
        <taxon>metagenomes</taxon>
        <taxon>ecological metagenomes</taxon>
    </lineage>
</organism>